<keyword evidence="10 13" id="KW-0472">Membrane</keyword>
<dbReference type="RefSeq" id="WP_197007361.1">
    <property type="nucleotide sequence ID" value="NZ_BONS01000019.1"/>
</dbReference>
<keyword evidence="9" id="KW-0406">Ion transport</keyword>
<evidence type="ECO:0000256" key="4">
    <source>
        <dbReference type="ARBA" id="ARBA00022538"/>
    </source>
</evidence>
<evidence type="ECO:0000256" key="1">
    <source>
        <dbReference type="ARBA" id="ARBA00004141"/>
    </source>
</evidence>
<evidence type="ECO:0000256" key="10">
    <source>
        <dbReference type="ARBA" id="ARBA00023136"/>
    </source>
</evidence>
<keyword evidence="15" id="KW-1185">Reference proteome</keyword>
<keyword evidence="11" id="KW-0407">Ion channel</keyword>
<evidence type="ECO:0000256" key="9">
    <source>
        <dbReference type="ARBA" id="ARBA00023065"/>
    </source>
</evidence>
<evidence type="ECO:0000256" key="5">
    <source>
        <dbReference type="ARBA" id="ARBA00022692"/>
    </source>
</evidence>
<keyword evidence="5 13" id="KW-0812">Transmembrane</keyword>
<dbReference type="InterPro" id="IPR010617">
    <property type="entry name" value="TMEM175-like"/>
</dbReference>
<comment type="similarity">
    <text evidence="2">Belongs to the TMEM175 family.</text>
</comment>
<accession>A0A8J7GM72</accession>
<dbReference type="Pfam" id="PF06736">
    <property type="entry name" value="TMEM175"/>
    <property type="match status" value="1"/>
</dbReference>
<evidence type="ECO:0000256" key="11">
    <source>
        <dbReference type="ARBA" id="ARBA00023303"/>
    </source>
</evidence>
<organism evidence="14 15">
    <name type="scientific">Longispora fulva</name>
    <dbReference type="NCBI Taxonomy" id="619741"/>
    <lineage>
        <taxon>Bacteria</taxon>
        <taxon>Bacillati</taxon>
        <taxon>Actinomycetota</taxon>
        <taxon>Actinomycetes</taxon>
        <taxon>Micromonosporales</taxon>
        <taxon>Micromonosporaceae</taxon>
        <taxon>Longispora</taxon>
    </lineage>
</organism>
<name>A0A8J7GM72_9ACTN</name>
<keyword evidence="6" id="KW-0631">Potassium channel</keyword>
<dbReference type="GO" id="GO:0016020">
    <property type="term" value="C:membrane"/>
    <property type="evidence" value="ECO:0007669"/>
    <property type="project" value="UniProtKB-SubCell"/>
</dbReference>
<evidence type="ECO:0000256" key="8">
    <source>
        <dbReference type="ARBA" id="ARBA00022989"/>
    </source>
</evidence>
<proteinExistence type="inferred from homology"/>
<dbReference type="EMBL" id="JADOUF010000001">
    <property type="protein sequence ID" value="MBG6140861.1"/>
    <property type="molecule type" value="Genomic_DNA"/>
</dbReference>
<evidence type="ECO:0000256" key="2">
    <source>
        <dbReference type="ARBA" id="ARBA00006920"/>
    </source>
</evidence>
<evidence type="ECO:0000313" key="15">
    <source>
        <dbReference type="Proteomes" id="UP000622552"/>
    </source>
</evidence>
<evidence type="ECO:0000313" key="14">
    <source>
        <dbReference type="EMBL" id="MBG6140861.1"/>
    </source>
</evidence>
<feature type="transmembrane region" description="Helical" evidence="13">
    <location>
        <begin position="182"/>
        <end position="205"/>
    </location>
</feature>
<dbReference type="AlphaFoldDB" id="A0A8J7GM72"/>
<keyword evidence="4" id="KW-0633">Potassium transport</keyword>
<dbReference type="PANTHER" id="PTHR31462:SF5">
    <property type="entry name" value="ENDOSOMAL_LYSOSOMAL PROTON CHANNEL TMEM175"/>
    <property type="match status" value="1"/>
</dbReference>
<comment type="catalytic activity">
    <reaction evidence="12">
        <text>K(+)(in) = K(+)(out)</text>
        <dbReference type="Rhea" id="RHEA:29463"/>
        <dbReference type="ChEBI" id="CHEBI:29103"/>
    </reaction>
</comment>
<protein>
    <submittedName>
        <fullName evidence="14">Putative membrane protein</fullName>
    </submittedName>
</protein>
<dbReference type="Proteomes" id="UP000622552">
    <property type="component" value="Unassembled WGS sequence"/>
</dbReference>
<keyword evidence="3" id="KW-0813">Transport</keyword>
<evidence type="ECO:0000256" key="6">
    <source>
        <dbReference type="ARBA" id="ARBA00022826"/>
    </source>
</evidence>
<dbReference type="GO" id="GO:0015252">
    <property type="term" value="F:proton channel activity"/>
    <property type="evidence" value="ECO:0007669"/>
    <property type="project" value="InterPro"/>
</dbReference>
<dbReference type="GO" id="GO:0005267">
    <property type="term" value="F:potassium channel activity"/>
    <property type="evidence" value="ECO:0007669"/>
    <property type="project" value="UniProtKB-KW"/>
</dbReference>
<keyword evidence="7" id="KW-0630">Potassium</keyword>
<sequence>MSTLYHRIAAGSLDRLAALSDGVFAVAITLLVLDIKVPVSEAVHEQRPLWETGAVRSEHELWVALAHLAPRLLPYLMSFVTLGMFWVGQQTQLNHFARSDRRLTWIHLAFLSGVTLMPFSTALLAEFITFRLALFVYWLNLLLLGAVLFASLRYARRAGLAKPDAEPRAFAAQERRIVTYQALYAASLLLCVVNTYLSIAMIMLLQLNSAIAPRIWPLNRI</sequence>
<evidence type="ECO:0000256" key="3">
    <source>
        <dbReference type="ARBA" id="ARBA00022448"/>
    </source>
</evidence>
<evidence type="ECO:0000256" key="13">
    <source>
        <dbReference type="SAM" id="Phobius"/>
    </source>
</evidence>
<comment type="caution">
    <text evidence="14">The sequence shown here is derived from an EMBL/GenBank/DDBJ whole genome shotgun (WGS) entry which is preliminary data.</text>
</comment>
<reference evidence="14" key="1">
    <citation type="submission" date="2020-11" db="EMBL/GenBank/DDBJ databases">
        <title>Sequencing the genomes of 1000 actinobacteria strains.</title>
        <authorList>
            <person name="Klenk H.-P."/>
        </authorList>
    </citation>
    <scope>NUCLEOTIDE SEQUENCE</scope>
    <source>
        <strain evidence="14">DSM 45356</strain>
    </source>
</reference>
<comment type="subcellular location">
    <subcellularLocation>
        <location evidence="1">Membrane</location>
        <topology evidence="1">Multi-pass membrane protein</topology>
    </subcellularLocation>
</comment>
<evidence type="ECO:0000256" key="7">
    <source>
        <dbReference type="ARBA" id="ARBA00022958"/>
    </source>
</evidence>
<keyword evidence="8 13" id="KW-1133">Transmembrane helix</keyword>
<dbReference type="PANTHER" id="PTHR31462">
    <property type="entry name" value="ENDOSOMAL/LYSOSOMAL POTASSIUM CHANNEL TMEM175"/>
    <property type="match status" value="1"/>
</dbReference>
<evidence type="ECO:0000256" key="12">
    <source>
        <dbReference type="ARBA" id="ARBA00034430"/>
    </source>
</evidence>
<feature type="transmembrane region" description="Helical" evidence="13">
    <location>
        <begin position="108"/>
        <end position="128"/>
    </location>
</feature>
<feature type="transmembrane region" description="Helical" evidence="13">
    <location>
        <begin position="134"/>
        <end position="152"/>
    </location>
</feature>
<gene>
    <name evidence="14" type="ORF">IW245_007055</name>
</gene>